<feature type="signal peptide" evidence="5">
    <location>
        <begin position="1"/>
        <end position="22"/>
    </location>
</feature>
<protein>
    <submittedName>
        <fullName evidence="7">Extracellular solute-binding protein</fullName>
    </submittedName>
</protein>
<name>A0A9X4SAL6_9BURK</name>
<dbReference type="GO" id="GO:0030313">
    <property type="term" value="C:cell envelope"/>
    <property type="evidence" value="ECO:0007669"/>
    <property type="project" value="UniProtKB-SubCell"/>
</dbReference>
<evidence type="ECO:0000256" key="2">
    <source>
        <dbReference type="ARBA" id="ARBA00010333"/>
    </source>
</evidence>
<dbReference type="PROSITE" id="PS01039">
    <property type="entry name" value="SBP_BACTERIAL_3"/>
    <property type="match status" value="1"/>
</dbReference>
<comment type="subcellular location">
    <subcellularLocation>
        <location evidence="1">Cell envelope</location>
    </subcellularLocation>
</comment>
<dbReference type="SUPFAM" id="SSF53850">
    <property type="entry name" value="Periplasmic binding protein-like II"/>
    <property type="match status" value="1"/>
</dbReference>
<gene>
    <name evidence="7" type="ORF">H010_03712</name>
</gene>
<accession>A0A9X4SAL6</accession>
<dbReference type="CDD" id="cd13530">
    <property type="entry name" value="PBP2_peptides_like"/>
    <property type="match status" value="1"/>
</dbReference>
<evidence type="ECO:0000256" key="3">
    <source>
        <dbReference type="ARBA" id="ARBA00022729"/>
    </source>
</evidence>
<evidence type="ECO:0000256" key="5">
    <source>
        <dbReference type="SAM" id="SignalP"/>
    </source>
</evidence>
<comment type="similarity">
    <text evidence="2 4">Belongs to the bacterial solute-binding protein 3 family.</text>
</comment>
<evidence type="ECO:0000313" key="7">
    <source>
        <dbReference type="EMBL" id="MDG5974343.1"/>
    </source>
</evidence>
<dbReference type="Gene3D" id="3.40.190.10">
    <property type="entry name" value="Periplasmic binding protein-like II"/>
    <property type="match status" value="2"/>
</dbReference>
<evidence type="ECO:0000313" key="8">
    <source>
        <dbReference type="Proteomes" id="UP001152876"/>
    </source>
</evidence>
<dbReference type="PANTHER" id="PTHR35936">
    <property type="entry name" value="MEMBRANE-BOUND LYTIC MUREIN TRANSGLYCOSYLASE F"/>
    <property type="match status" value="1"/>
</dbReference>
<keyword evidence="3 5" id="KW-0732">Signal</keyword>
<dbReference type="SMART" id="SM00062">
    <property type="entry name" value="PBPb"/>
    <property type="match status" value="1"/>
</dbReference>
<dbReference type="EMBL" id="AOGK01000002">
    <property type="protein sequence ID" value="MDG5974343.1"/>
    <property type="molecule type" value="Genomic_DNA"/>
</dbReference>
<sequence>MKHIAHWVLTALLALGSLGAQARSLDAIRKDGKIVIATEGQFAPFNYFQGAKLSGFEIELAEMVAKKMGLAVEWKALSFDALFAGLGQDRWDLVIASHGITEERARAVTFTAPHYCSGGSIVSLDPAIRRPADLQGKVVAVQTGSTYLENVKKLPGLKSVKNFPQDTDARSALMSRRVDAWVTDKFVVLAALNAHPASGLKVGEFLFVDRIAAAVTKGNDSLAQGYNAALATLLADGSYSALSRKYFHDDVRCR</sequence>
<comment type="caution">
    <text evidence="7">The sequence shown here is derived from an EMBL/GenBank/DDBJ whole genome shotgun (WGS) entry which is preliminary data.</text>
</comment>
<dbReference type="Proteomes" id="UP001152876">
    <property type="component" value="Unassembled WGS sequence"/>
</dbReference>
<dbReference type="RefSeq" id="WP_068169954.1">
    <property type="nucleotide sequence ID" value="NZ_AOGK01000002.1"/>
</dbReference>
<keyword evidence="8" id="KW-1185">Reference proteome</keyword>
<dbReference type="InterPro" id="IPR001638">
    <property type="entry name" value="Solute-binding_3/MltF_N"/>
</dbReference>
<dbReference type="OrthoDB" id="368476at2"/>
<dbReference type="AlphaFoldDB" id="A0A9X4SAL6"/>
<dbReference type="Pfam" id="PF00497">
    <property type="entry name" value="SBP_bac_3"/>
    <property type="match status" value="1"/>
</dbReference>
<reference evidence="7" key="1">
    <citation type="submission" date="2013-01" db="EMBL/GenBank/DDBJ databases">
        <title>Genome draft of Hydrogenophaga taeniospiralis 2K1.</title>
        <authorList>
            <person name="Gomila M."/>
            <person name="Lalucat J."/>
        </authorList>
    </citation>
    <scope>NUCLEOTIDE SEQUENCE</scope>
    <source>
        <strain evidence="7">CCUG 15921</strain>
    </source>
</reference>
<proteinExistence type="inferred from homology"/>
<evidence type="ECO:0000256" key="1">
    <source>
        <dbReference type="ARBA" id="ARBA00004196"/>
    </source>
</evidence>
<evidence type="ECO:0000259" key="6">
    <source>
        <dbReference type="SMART" id="SM00062"/>
    </source>
</evidence>
<dbReference type="PANTHER" id="PTHR35936:SF19">
    <property type="entry name" value="AMINO-ACID-BINDING PROTEIN YXEM-RELATED"/>
    <property type="match status" value="1"/>
</dbReference>
<dbReference type="InterPro" id="IPR018313">
    <property type="entry name" value="SBP_3_CS"/>
</dbReference>
<organism evidence="7 8">
    <name type="scientific">Hydrogenophaga taeniospiralis CCUG 15921</name>
    <dbReference type="NCBI Taxonomy" id="1281780"/>
    <lineage>
        <taxon>Bacteria</taxon>
        <taxon>Pseudomonadati</taxon>
        <taxon>Pseudomonadota</taxon>
        <taxon>Betaproteobacteria</taxon>
        <taxon>Burkholderiales</taxon>
        <taxon>Comamonadaceae</taxon>
        <taxon>Hydrogenophaga</taxon>
    </lineage>
</organism>
<evidence type="ECO:0000256" key="4">
    <source>
        <dbReference type="RuleBase" id="RU003744"/>
    </source>
</evidence>
<feature type="chain" id="PRO_5040885078" evidence="5">
    <location>
        <begin position="23"/>
        <end position="254"/>
    </location>
</feature>
<feature type="domain" description="Solute-binding protein family 3/N-terminal" evidence="6">
    <location>
        <begin position="33"/>
        <end position="250"/>
    </location>
</feature>